<dbReference type="GO" id="GO:0043190">
    <property type="term" value="C:ATP-binding cassette (ABC) transporter complex"/>
    <property type="evidence" value="ECO:0007669"/>
    <property type="project" value="TreeGrafter"/>
</dbReference>
<evidence type="ECO:0000313" key="8">
    <source>
        <dbReference type="Proteomes" id="UP000308901"/>
    </source>
</evidence>
<dbReference type="AlphaFoldDB" id="A0A5R8Y209"/>
<dbReference type="EMBL" id="VANU01000003">
    <property type="protein sequence ID" value="TLP38505.1"/>
    <property type="molecule type" value="Genomic_DNA"/>
</dbReference>
<feature type="transmembrane region" description="Helical" evidence="6">
    <location>
        <begin position="20"/>
        <end position="45"/>
    </location>
</feature>
<gene>
    <name evidence="7" type="ORF">FDK22_08545</name>
</gene>
<feature type="transmembrane region" description="Helical" evidence="6">
    <location>
        <begin position="98"/>
        <end position="121"/>
    </location>
</feature>
<evidence type="ECO:0000256" key="6">
    <source>
        <dbReference type="SAM" id="Phobius"/>
    </source>
</evidence>
<name>A0A5R8Y209_9BACT</name>
<sequence length="338" mass="39355">MKLKEYLLSQLSQTFFPIFLGLYFITSIIFLVKIASLSSAITINFVELLKLYSYVMPTIIFFTLPISFFISLVITLSKLSSEYELIVITSFGLNPLKIIKIFFPITLLMTIALVIISVGLIPKAKYLNKAFIEQKKKEANFNIKASEFGQKFGDWLIYIEDKDDKKYSKVKLFKTQDKKDQFIISDNAVLENENGNLSFKFINGKSFVIDNEELNQIDYKNMYLNDSIVDSNIGDFTTSFNYWKANFSKNQNTDRFSFNILVSIFPLISLLLVVYAGYFNPRYEKNKAVMKAVVFVTVYYIFMQISVDNLFLHSLYIVPLSWIGFTYFMYQRSVKQQY</sequence>
<feature type="transmembrane region" description="Helical" evidence="6">
    <location>
        <begin position="288"/>
        <end position="305"/>
    </location>
</feature>
<feature type="transmembrane region" description="Helical" evidence="6">
    <location>
        <begin position="51"/>
        <end position="77"/>
    </location>
</feature>
<evidence type="ECO:0000256" key="2">
    <source>
        <dbReference type="ARBA" id="ARBA00022475"/>
    </source>
</evidence>
<feature type="transmembrane region" description="Helical" evidence="6">
    <location>
        <begin position="311"/>
        <end position="330"/>
    </location>
</feature>
<protein>
    <submittedName>
        <fullName evidence="7">YjgP/YjgQ family permease</fullName>
    </submittedName>
</protein>
<comment type="caution">
    <text evidence="7">The sequence shown here is derived from an EMBL/GenBank/DDBJ whole genome shotgun (WGS) entry which is preliminary data.</text>
</comment>
<evidence type="ECO:0000256" key="1">
    <source>
        <dbReference type="ARBA" id="ARBA00004651"/>
    </source>
</evidence>
<keyword evidence="3 6" id="KW-0812">Transmembrane</keyword>
<keyword evidence="4 6" id="KW-1133">Transmembrane helix</keyword>
<feature type="transmembrane region" description="Helical" evidence="6">
    <location>
        <begin position="256"/>
        <end position="276"/>
    </location>
</feature>
<dbReference type="InterPro" id="IPR005495">
    <property type="entry name" value="LptG/LptF_permease"/>
</dbReference>
<evidence type="ECO:0000256" key="5">
    <source>
        <dbReference type="ARBA" id="ARBA00023136"/>
    </source>
</evidence>
<evidence type="ECO:0000256" key="4">
    <source>
        <dbReference type="ARBA" id="ARBA00022989"/>
    </source>
</evidence>
<reference evidence="7 8" key="1">
    <citation type="submission" date="2019-05" db="EMBL/GenBank/DDBJ databases">
        <title>Arcobacter sp. nov., isolated from sea sediment.</title>
        <authorList>
            <person name="Kim W."/>
        </authorList>
    </citation>
    <scope>NUCLEOTIDE SEQUENCE [LARGE SCALE GENOMIC DNA]</scope>
    <source>
        <strain evidence="7 8">CAU 1517</strain>
    </source>
</reference>
<comment type="subcellular location">
    <subcellularLocation>
        <location evidence="1">Cell membrane</location>
        <topology evidence="1">Multi-pass membrane protein</topology>
    </subcellularLocation>
</comment>
<dbReference type="OrthoDB" id="5372422at2"/>
<dbReference type="RefSeq" id="WP_138152500.1">
    <property type="nucleotide sequence ID" value="NZ_CBDDKQ010000002.1"/>
</dbReference>
<keyword evidence="5 6" id="KW-0472">Membrane</keyword>
<proteinExistence type="predicted"/>
<keyword evidence="2" id="KW-1003">Cell membrane</keyword>
<dbReference type="GO" id="GO:0015920">
    <property type="term" value="P:lipopolysaccharide transport"/>
    <property type="evidence" value="ECO:0007669"/>
    <property type="project" value="TreeGrafter"/>
</dbReference>
<organism evidence="7 8">
    <name type="scientific">Arcobacter arenosus</name>
    <dbReference type="NCBI Taxonomy" id="2576037"/>
    <lineage>
        <taxon>Bacteria</taxon>
        <taxon>Pseudomonadati</taxon>
        <taxon>Campylobacterota</taxon>
        <taxon>Epsilonproteobacteria</taxon>
        <taxon>Campylobacterales</taxon>
        <taxon>Arcobacteraceae</taxon>
        <taxon>Arcobacter</taxon>
    </lineage>
</organism>
<evidence type="ECO:0000256" key="3">
    <source>
        <dbReference type="ARBA" id="ARBA00022692"/>
    </source>
</evidence>
<accession>A0A5R8Y209</accession>
<keyword evidence="8" id="KW-1185">Reference proteome</keyword>
<dbReference type="Proteomes" id="UP000308901">
    <property type="component" value="Unassembled WGS sequence"/>
</dbReference>
<dbReference type="PANTHER" id="PTHR33529">
    <property type="entry name" value="SLR0882 PROTEIN-RELATED"/>
    <property type="match status" value="1"/>
</dbReference>
<dbReference type="PANTHER" id="PTHR33529:SF7">
    <property type="entry name" value="LIPOPOLYSACCHARIDE EXPORT SYSTEM PERMEASE PROTEIN LPTF"/>
    <property type="match status" value="1"/>
</dbReference>
<evidence type="ECO:0000313" key="7">
    <source>
        <dbReference type="EMBL" id="TLP38505.1"/>
    </source>
</evidence>
<dbReference type="Pfam" id="PF03739">
    <property type="entry name" value="LptF_LptG"/>
    <property type="match status" value="1"/>
</dbReference>